<dbReference type="CDD" id="cd00082">
    <property type="entry name" value="HisKA"/>
    <property type="match status" value="1"/>
</dbReference>
<evidence type="ECO:0000256" key="7">
    <source>
        <dbReference type="ARBA" id="ARBA00022840"/>
    </source>
</evidence>
<comment type="catalytic activity">
    <reaction evidence="1">
        <text>ATP + protein L-histidine = ADP + protein N-phospho-L-histidine.</text>
        <dbReference type="EC" id="2.7.13.3"/>
    </reaction>
</comment>
<dbReference type="Gene3D" id="3.30.450.40">
    <property type="match status" value="1"/>
</dbReference>
<dbReference type="InterPro" id="IPR013767">
    <property type="entry name" value="PAS_fold"/>
</dbReference>
<dbReference type="Proteomes" id="UP001518990">
    <property type="component" value="Unassembled WGS sequence"/>
</dbReference>
<dbReference type="SUPFAM" id="SSF55874">
    <property type="entry name" value="ATPase domain of HSP90 chaperone/DNA topoisomerase II/histidine kinase"/>
    <property type="match status" value="1"/>
</dbReference>
<feature type="modified residue" description="4-aspartylphosphate" evidence="9">
    <location>
        <position position="1156"/>
    </location>
</feature>
<gene>
    <name evidence="14" type="ORF">IAI60_08915</name>
</gene>
<evidence type="ECO:0000313" key="14">
    <source>
        <dbReference type="EMBL" id="MBO1074729.1"/>
    </source>
</evidence>
<dbReference type="InterPro" id="IPR000700">
    <property type="entry name" value="PAS-assoc_C"/>
</dbReference>
<dbReference type="CDD" id="cd00130">
    <property type="entry name" value="PAS"/>
    <property type="match status" value="3"/>
</dbReference>
<dbReference type="Pfam" id="PF00072">
    <property type="entry name" value="Response_reg"/>
    <property type="match status" value="1"/>
</dbReference>
<dbReference type="InterPro" id="IPR036097">
    <property type="entry name" value="HisK_dim/P_sf"/>
</dbReference>
<dbReference type="InterPro" id="IPR005467">
    <property type="entry name" value="His_kinase_dom"/>
</dbReference>
<feature type="domain" description="Response regulatory" evidence="11">
    <location>
        <begin position="1106"/>
        <end position="1222"/>
    </location>
</feature>
<dbReference type="SMART" id="SM00448">
    <property type="entry name" value="REC"/>
    <property type="match status" value="1"/>
</dbReference>
<protein>
    <recommendedName>
        <fullName evidence="2">histidine kinase</fullName>
        <ecNumber evidence="2">2.7.13.3</ecNumber>
    </recommendedName>
</protein>
<evidence type="ECO:0000256" key="5">
    <source>
        <dbReference type="ARBA" id="ARBA00022741"/>
    </source>
</evidence>
<evidence type="ECO:0000259" key="12">
    <source>
        <dbReference type="PROSITE" id="PS50112"/>
    </source>
</evidence>
<dbReference type="Gene3D" id="1.10.287.130">
    <property type="match status" value="1"/>
</dbReference>
<dbReference type="SUPFAM" id="SSF55785">
    <property type="entry name" value="PYP-like sensor domain (PAS domain)"/>
    <property type="match status" value="5"/>
</dbReference>
<keyword evidence="7" id="KW-0067">ATP-binding</keyword>
<dbReference type="PROSITE" id="PS50113">
    <property type="entry name" value="PAC"/>
    <property type="match status" value="1"/>
</dbReference>
<dbReference type="InterPro" id="IPR036890">
    <property type="entry name" value="HATPase_C_sf"/>
</dbReference>
<dbReference type="Pfam" id="PF02518">
    <property type="entry name" value="HATPase_c"/>
    <property type="match status" value="1"/>
</dbReference>
<keyword evidence="15" id="KW-1185">Reference proteome</keyword>
<evidence type="ECO:0000259" key="10">
    <source>
        <dbReference type="PROSITE" id="PS50109"/>
    </source>
</evidence>
<dbReference type="InterPro" id="IPR035965">
    <property type="entry name" value="PAS-like_dom_sf"/>
</dbReference>
<dbReference type="Pfam" id="PF00512">
    <property type="entry name" value="HisKA"/>
    <property type="match status" value="1"/>
</dbReference>
<dbReference type="PROSITE" id="PS50112">
    <property type="entry name" value="PAS"/>
    <property type="match status" value="3"/>
</dbReference>
<feature type="domain" description="Histidine kinase" evidence="10">
    <location>
        <begin position="859"/>
        <end position="1083"/>
    </location>
</feature>
<dbReference type="SUPFAM" id="SSF55781">
    <property type="entry name" value="GAF domain-like"/>
    <property type="match status" value="1"/>
</dbReference>
<keyword evidence="3 9" id="KW-0597">Phosphoprotein</keyword>
<dbReference type="CDD" id="cd18161">
    <property type="entry name" value="REC_hyHK_blue-like"/>
    <property type="match status" value="1"/>
</dbReference>
<keyword evidence="5" id="KW-0547">Nucleotide-binding</keyword>
<dbReference type="Pfam" id="PF13188">
    <property type="entry name" value="PAS_8"/>
    <property type="match status" value="1"/>
</dbReference>
<dbReference type="SMART" id="SM00387">
    <property type="entry name" value="HATPase_c"/>
    <property type="match status" value="1"/>
</dbReference>
<feature type="domain" description="PAS" evidence="12">
    <location>
        <begin position="418"/>
        <end position="489"/>
    </location>
</feature>
<keyword evidence="4" id="KW-0808">Transferase</keyword>
<dbReference type="PRINTS" id="PR00344">
    <property type="entry name" value="BCTRLSENSOR"/>
</dbReference>
<accession>A0ABS3KB84</accession>
<dbReference type="InterPro" id="IPR003018">
    <property type="entry name" value="GAF"/>
</dbReference>
<feature type="domain" description="PAS" evidence="12">
    <location>
        <begin position="41"/>
        <end position="114"/>
    </location>
</feature>
<dbReference type="InterPro" id="IPR003594">
    <property type="entry name" value="HATPase_dom"/>
</dbReference>
<evidence type="ECO:0000256" key="3">
    <source>
        <dbReference type="ARBA" id="ARBA00022553"/>
    </source>
</evidence>
<dbReference type="EMBL" id="JACTNF010000008">
    <property type="protein sequence ID" value="MBO1074729.1"/>
    <property type="molecule type" value="Genomic_DNA"/>
</dbReference>
<proteinExistence type="predicted"/>
<evidence type="ECO:0000259" key="13">
    <source>
        <dbReference type="PROSITE" id="PS50113"/>
    </source>
</evidence>
<evidence type="ECO:0000256" key="4">
    <source>
        <dbReference type="ARBA" id="ARBA00022679"/>
    </source>
</evidence>
<evidence type="ECO:0000259" key="11">
    <source>
        <dbReference type="PROSITE" id="PS50110"/>
    </source>
</evidence>
<dbReference type="InterPro" id="IPR013656">
    <property type="entry name" value="PAS_4"/>
</dbReference>
<organism evidence="14 15">
    <name type="scientific">Roseomonas marmotae</name>
    <dbReference type="NCBI Taxonomy" id="2768161"/>
    <lineage>
        <taxon>Bacteria</taxon>
        <taxon>Pseudomonadati</taxon>
        <taxon>Pseudomonadota</taxon>
        <taxon>Alphaproteobacteria</taxon>
        <taxon>Acetobacterales</taxon>
        <taxon>Roseomonadaceae</taxon>
        <taxon>Roseomonas</taxon>
    </lineage>
</organism>
<dbReference type="SUPFAM" id="SSF52172">
    <property type="entry name" value="CheY-like"/>
    <property type="match status" value="1"/>
</dbReference>
<dbReference type="Pfam" id="PF01590">
    <property type="entry name" value="GAF"/>
    <property type="match status" value="1"/>
</dbReference>
<evidence type="ECO:0000256" key="1">
    <source>
        <dbReference type="ARBA" id="ARBA00000085"/>
    </source>
</evidence>
<dbReference type="Pfam" id="PF00989">
    <property type="entry name" value="PAS"/>
    <property type="match status" value="1"/>
</dbReference>
<dbReference type="PANTHER" id="PTHR43065">
    <property type="entry name" value="SENSOR HISTIDINE KINASE"/>
    <property type="match status" value="1"/>
</dbReference>
<evidence type="ECO:0000313" key="15">
    <source>
        <dbReference type="Proteomes" id="UP001518990"/>
    </source>
</evidence>
<dbReference type="PROSITE" id="PS50110">
    <property type="entry name" value="RESPONSE_REGULATORY"/>
    <property type="match status" value="1"/>
</dbReference>
<feature type="domain" description="PAC" evidence="13">
    <location>
        <begin position="116"/>
        <end position="168"/>
    </location>
</feature>
<dbReference type="SUPFAM" id="SSF47384">
    <property type="entry name" value="Homodimeric domain of signal transducing histidine kinase"/>
    <property type="match status" value="1"/>
</dbReference>
<dbReference type="InterPro" id="IPR011006">
    <property type="entry name" value="CheY-like_superfamily"/>
</dbReference>
<dbReference type="InterPro" id="IPR001610">
    <property type="entry name" value="PAC"/>
</dbReference>
<dbReference type="InterPro" id="IPR003661">
    <property type="entry name" value="HisK_dim/P_dom"/>
</dbReference>
<dbReference type="Gene3D" id="3.30.450.20">
    <property type="entry name" value="PAS domain"/>
    <property type="match status" value="5"/>
</dbReference>
<dbReference type="SMART" id="SM00091">
    <property type="entry name" value="PAS"/>
    <property type="match status" value="5"/>
</dbReference>
<dbReference type="Gene3D" id="3.40.50.2300">
    <property type="match status" value="1"/>
</dbReference>
<evidence type="ECO:0000256" key="6">
    <source>
        <dbReference type="ARBA" id="ARBA00022777"/>
    </source>
</evidence>
<dbReference type="Gene3D" id="3.30.565.10">
    <property type="entry name" value="Histidine kinase-like ATPase, C-terminal domain"/>
    <property type="match status" value="1"/>
</dbReference>
<dbReference type="SMART" id="SM00388">
    <property type="entry name" value="HisKA"/>
    <property type="match status" value="1"/>
</dbReference>
<dbReference type="InterPro" id="IPR004358">
    <property type="entry name" value="Sig_transdc_His_kin-like_C"/>
</dbReference>
<comment type="caution">
    <text evidence="14">The sequence shown here is derived from an EMBL/GenBank/DDBJ whole genome shotgun (WGS) entry which is preliminary data.</text>
</comment>
<reference evidence="14 15" key="1">
    <citation type="submission" date="2020-09" db="EMBL/GenBank/DDBJ databases">
        <title>Roseomonas.</title>
        <authorList>
            <person name="Zhu W."/>
        </authorList>
    </citation>
    <scope>NUCLEOTIDE SEQUENCE [LARGE SCALE GENOMIC DNA]</scope>
    <source>
        <strain evidence="14 15">1311</strain>
    </source>
</reference>
<dbReference type="SMART" id="SM00086">
    <property type="entry name" value="PAC"/>
    <property type="match status" value="3"/>
</dbReference>
<dbReference type="NCBIfam" id="TIGR00229">
    <property type="entry name" value="sensory_box"/>
    <property type="match status" value="3"/>
</dbReference>
<dbReference type="InterPro" id="IPR000014">
    <property type="entry name" value="PAS"/>
</dbReference>
<evidence type="ECO:0000256" key="9">
    <source>
        <dbReference type="PROSITE-ProRule" id="PRU00169"/>
    </source>
</evidence>
<dbReference type="InterPro" id="IPR001789">
    <property type="entry name" value="Sig_transdc_resp-reg_receiver"/>
</dbReference>
<evidence type="ECO:0000256" key="2">
    <source>
        <dbReference type="ARBA" id="ARBA00012438"/>
    </source>
</evidence>
<evidence type="ECO:0000256" key="8">
    <source>
        <dbReference type="ARBA" id="ARBA00023012"/>
    </source>
</evidence>
<dbReference type="PANTHER" id="PTHR43065:SF42">
    <property type="entry name" value="TWO-COMPONENT SENSOR PPRA"/>
    <property type="match status" value="1"/>
</dbReference>
<dbReference type="Pfam" id="PF08448">
    <property type="entry name" value="PAS_4"/>
    <property type="match status" value="3"/>
</dbReference>
<dbReference type="RefSeq" id="WP_207446484.1">
    <property type="nucleotide sequence ID" value="NZ_CP061091.1"/>
</dbReference>
<dbReference type="EC" id="2.7.13.3" evidence="2"/>
<dbReference type="PROSITE" id="PS50109">
    <property type="entry name" value="HIS_KIN"/>
    <property type="match status" value="1"/>
</dbReference>
<keyword evidence="8" id="KW-0902">Two-component regulatory system</keyword>
<dbReference type="InterPro" id="IPR029016">
    <property type="entry name" value="GAF-like_dom_sf"/>
</dbReference>
<dbReference type="SMART" id="SM00065">
    <property type="entry name" value="GAF"/>
    <property type="match status" value="1"/>
</dbReference>
<name>A0ABS3KB84_9PROT</name>
<feature type="domain" description="PAS" evidence="12">
    <location>
        <begin position="719"/>
        <end position="789"/>
    </location>
</feature>
<keyword evidence="6" id="KW-0418">Kinase</keyword>
<sequence>MSATEIEDLKRRQQELEAEVAQLRARLALAGPGTRDEAAESRLRRVAILEDAIDFAIIVTDPQGEVTGWNRGAEHILGWTAAEMLGQSLVRIFTPEDRAAGQMDAEMRDALAHGTASDERWHLRKDGTRLWASGTLMPLRGPGGAHEGFVKILRDRTAQRQSDMRLAESETRYRTLFEAIDAGFCIIEMRLDARPERMDYRFIEVNPAFEKLTGLSGAKGRWMREIAPAHEQHWFDTYARVALTGEAVRFESAADALGRWYDVHAFRVGEPGAHRVAILFNDISDRRHAEMALRQSETYWRELFEQLREGFVIGEVIRDSGGRVVDFRYLELNAAWEALLGHRRSSTLGRTVRQLIPDLDDAWLEDIARAVDSGAPVAFTRPAFDPHRWYAGRIHRLDDDRFAMIFSEVTEQRRADEQARRLAALAEQSSDFVGICEPDGWMVFLNRAGCQMVGLPGPAAAPSTRIIDYFAREEREKVVSTVLPAVRGKGAWEGMLRFRDLGSGALLPVLFNIFVLHDAQGRVAGHGILARDMQESQKAEARRNALLELGDRLRDMRDPLDMAATAAEIAGRTMAVDRAAYGRFAARRTLVVERDWAAPGLPSIAGEHVMRGYGSLLGDMRQGRAAVVPDVRLDTHLASRAAELEARQIRALIVLPVLENGIPVALFCIGAAKPRAWEEEEVNFLRDLTDRTLAAIGRRQAEIGLQALADRLELLVAERTRERDRLWDLSDDLLAVADYQGRVLRVSPSCCRLTGKEEAELLSTPYSQLMHPDEVADVMALLARMRDDGQTIHLENRVKGDDGWRWVAWTITPEPGGERMLCIGRDFTTERLRAEERDRLEDQLRQSQKMEAVGQLTGGLAHDFNNLLTGISGALELLHNHAAQGRFRDLDRYIAMAQSATRRAAALTHRLLAFARRQTLEPRPTDVNQLIADMEDLVRRTAGPAITLEVREEDTQWPVLVDPNQLENALLNLCINARDAMPGGGRLLIETANLALDEASARERDLPQGEYVSLCVTDNGTGMTPEVMAKAFDPFFTTKPLGQGTGLGLSMIYGFVRQSGGQVRITSRVGEGTRVCLYLPRYEGTVEKPKTQDSVARSLPVAHGETVLVVDDEPSIRVLVVEVLQDLGYNTIEAADAATGLQVLTSDVRIDLLLTDVGLPGAMNGREMVDAARTARPNLKVVFITGYTESSVIGEGRAGPGVHVMVKPFTMDALAARVRELIGRT</sequence>